<feature type="transmembrane region" description="Helical" evidence="2">
    <location>
        <begin position="309"/>
        <end position="329"/>
    </location>
</feature>
<feature type="transmembrane region" description="Helical" evidence="2">
    <location>
        <begin position="85"/>
        <end position="105"/>
    </location>
</feature>
<evidence type="ECO:0000259" key="3">
    <source>
        <dbReference type="Pfam" id="PF01757"/>
    </source>
</evidence>
<feature type="domain" description="Acyltransferase 3" evidence="3">
    <location>
        <begin position="52"/>
        <end position="392"/>
    </location>
</feature>
<keyword evidence="2" id="KW-1133">Transmembrane helix</keyword>
<gene>
    <name evidence="4" type="ORF">DFR68_110180</name>
</gene>
<accession>A0A370GW02</accession>
<dbReference type="RefSeq" id="WP_114699723.1">
    <property type="nucleotide sequence ID" value="NZ_QQAZ01000010.1"/>
</dbReference>
<evidence type="ECO:0000256" key="1">
    <source>
        <dbReference type="SAM" id="MobiDB-lite"/>
    </source>
</evidence>
<dbReference type="Pfam" id="PF01757">
    <property type="entry name" value="Acyl_transf_3"/>
    <property type="match status" value="1"/>
</dbReference>
<feature type="compositionally biased region" description="Low complexity" evidence="1">
    <location>
        <begin position="9"/>
        <end position="44"/>
    </location>
</feature>
<feature type="transmembrane region" description="Helical" evidence="2">
    <location>
        <begin position="278"/>
        <end position="297"/>
    </location>
</feature>
<feature type="transmembrane region" description="Helical" evidence="2">
    <location>
        <begin position="180"/>
        <end position="202"/>
    </location>
</feature>
<evidence type="ECO:0000313" key="4">
    <source>
        <dbReference type="EMBL" id="RDI46774.1"/>
    </source>
</evidence>
<dbReference type="GO" id="GO:0016020">
    <property type="term" value="C:membrane"/>
    <property type="evidence" value="ECO:0007669"/>
    <property type="project" value="TreeGrafter"/>
</dbReference>
<dbReference type="GO" id="GO:0009103">
    <property type="term" value="P:lipopolysaccharide biosynthetic process"/>
    <property type="evidence" value="ECO:0007669"/>
    <property type="project" value="TreeGrafter"/>
</dbReference>
<dbReference type="InterPro" id="IPR050879">
    <property type="entry name" value="Acyltransferase_3"/>
</dbReference>
<keyword evidence="2" id="KW-0812">Transmembrane</keyword>
<sequence>MKAPVTPHAEQIAASGGTAAAPAEQRPAAAGDAAATAPSGGSAAPGRRAFVPALEGMRGLAALGVVVTHVAFQTGATGMPVVGRVWGRFDMAVAVFFGLSGFLLWRPHAAAARGLGVAPPAGRYLLHRAARILPAYWVVVCAVLILLPSAAHSAGLRVWGANLALLQVFVPLTLTDGLTQMWSLSVEVAFYLVLPLLALAAVRLRGTAARWRAPVVLALGVVSLGWNFLPVPTPDAINADNWLPGYLPWFVAGMLLAELVEGGAGAGSTWRRIAGNPWAIWPVALIVFLLSATDLAGPAGLTRGVPWQYAMKMGLGAVIGFALLAPLVLGDRPHRWLESRVAATIGRWSYGIFIWHLAVLAMVFPVFGIVPFQRSFVPVLVLTVAFTLPLAAASYALVEEPVRHWVRRRFG</sequence>
<feature type="transmembrane region" description="Helical" evidence="2">
    <location>
        <begin position="350"/>
        <end position="370"/>
    </location>
</feature>
<comment type="caution">
    <text evidence="4">The sequence shown here is derived from an EMBL/GenBank/DDBJ whole genome shotgun (WGS) entry which is preliminary data.</text>
</comment>
<protein>
    <submittedName>
        <fullName evidence="4">Peptidoglycan/LPS O-acetylase OafA/YrhL</fullName>
    </submittedName>
</protein>
<feature type="transmembrane region" description="Helical" evidence="2">
    <location>
        <begin position="246"/>
        <end position="266"/>
    </location>
</feature>
<name>A0A370GW02_9NOCA</name>
<evidence type="ECO:0000313" key="5">
    <source>
        <dbReference type="Proteomes" id="UP000255355"/>
    </source>
</evidence>
<feature type="transmembrane region" description="Helical" evidence="2">
    <location>
        <begin position="376"/>
        <end position="398"/>
    </location>
</feature>
<dbReference type="OrthoDB" id="5242306at2"/>
<feature type="region of interest" description="Disordered" evidence="1">
    <location>
        <begin position="1"/>
        <end position="44"/>
    </location>
</feature>
<evidence type="ECO:0000256" key="2">
    <source>
        <dbReference type="SAM" id="Phobius"/>
    </source>
</evidence>
<dbReference type="GO" id="GO:0016747">
    <property type="term" value="F:acyltransferase activity, transferring groups other than amino-acyl groups"/>
    <property type="evidence" value="ECO:0007669"/>
    <property type="project" value="InterPro"/>
</dbReference>
<reference evidence="4 5" key="1">
    <citation type="submission" date="2018-07" db="EMBL/GenBank/DDBJ databases">
        <title>Genomic Encyclopedia of Type Strains, Phase IV (KMG-IV): sequencing the most valuable type-strain genomes for metagenomic binning, comparative biology and taxonomic classification.</title>
        <authorList>
            <person name="Goeker M."/>
        </authorList>
    </citation>
    <scope>NUCLEOTIDE SEQUENCE [LARGE SCALE GENOMIC DNA]</scope>
    <source>
        <strain evidence="4 5">DSM 44952</strain>
    </source>
</reference>
<dbReference type="AlphaFoldDB" id="A0A370GW02"/>
<dbReference type="EMBL" id="QQAZ01000010">
    <property type="protein sequence ID" value="RDI46774.1"/>
    <property type="molecule type" value="Genomic_DNA"/>
</dbReference>
<dbReference type="Proteomes" id="UP000255355">
    <property type="component" value="Unassembled WGS sequence"/>
</dbReference>
<organism evidence="4 5">
    <name type="scientific">Nocardia mexicana</name>
    <dbReference type="NCBI Taxonomy" id="279262"/>
    <lineage>
        <taxon>Bacteria</taxon>
        <taxon>Bacillati</taxon>
        <taxon>Actinomycetota</taxon>
        <taxon>Actinomycetes</taxon>
        <taxon>Mycobacteriales</taxon>
        <taxon>Nocardiaceae</taxon>
        <taxon>Nocardia</taxon>
    </lineage>
</organism>
<feature type="transmembrane region" description="Helical" evidence="2">
    <location>
        <begin position="125"/>
        <end position="147"/>
    </location>
</feature>
<feature type="transmembrane region" description="Helical" evidence="2">
    <location>
        <begin position="209"/>
        <end position="226"/>
    </location>
</feature>
<dbReference type="PANTHER" id="PTHR23028:SF53">
    <property type="entry name" value="ACYL_TRANSF_3 DOMAIN-CONTAINING PROTEIN"/>
    <property type="match status" value="1"/>
</dbReference>
<proteinExistence type="predicted"/>
<keyword evidence="5" id="KW-1185">Reference proteome</keyword>
<dbReference type="InterPro" id="IPR002656">
    <property type="entry name" value="Acyl_transf_3_dom"/>
</dbReference>
<keyword evidence="2" id="KW-0472">Membrane</keyword>
<dbReference type="STRING" id="1210089.GCA_001613165_05632"/>
<dbReference type="PANTHER" id="PTHR23028">
    <property type="entry name" value="ACETYLTRANSFERASE"/>
    <property type="match status" value="1"/>
</dbReference>